<organism evidence="2 3">
    <name type="scientific">Ascobolus immersus RN42</name>
    <dbReference type="NCBI Taxonomy" id="1160509"/>
    <lineage>
        <taxon>Eukaryota</taxon>
        <taxon>Fungi</taxon>
        <taxon>Dikarya</taxon>
        <taxon>Ascomycota</taxon>
        <taxon>Pezizomycotina</taxon>
        <taxon>Pezizomycetes</taxon>
        <taxon>Pezizales</taxon>
        <taxon>Ascobolaceae</taxon>
        <taxon>Ascobolus</taxon>
    </lineage>
</organism>
<sequence>MILVLLGSCSFRWILRMIWYSLRVVENKVEAIRSFQSWTARPKVQTVSKYPDFRSSPSQTEQTHNNHHQLSTVAMVSTQTPGPPDRPEKRQKTEPSPPGLLLTDKSSTLPNLLLPPPPHHAHRPPPIPSIADLTVSDVVRLRVWDPLPSQTPKYIDFTLHVAAIKTKTKMLDYFLIHPAERNGATAADAAPFSIRQIGVGPDVFKCFVEWAYVGDYDRALEAYVYGAFLEGRNASVGAGEKDLGVPEGWKLKVHLEVYQCARCLGCVGLGKAAYQALFVLLKQGIPLDREENDSGFAACLVTVFNPKDESPGLIGIREMLVAYLGSRLPEAMGAPHITGVISIIPNLSLSLLRRVQIGKEFEATLPEADAELF</sequence>
<evidence type="ECO:0000313" key="3">
    <source>
        <dbReference type="Proteomes" id="UP000275078"/>
    </source>
</evidence>
<name>A0A3N4I9L6_ASCIM</name>
<accession>A0A3N4I9L6</accession>
<protein>
    <recommendedName>
        <fullName evidence="4">BTB domain-containing protein</fullName>
    </recommendedName>
</protein>
<keyword evidence="3" id="KW-1185">Reference proteome</keyword>
<evidence type="ECO:0000313" key="2">
    <source>
        <dbReference type="EMBL" id="RPA82752.1"/>
    </source>
</evidence>
<gene>
    <name evidence="2" type="ORF">BJ508DRAFT_375512</name>
</gene>
<reference evidence="2 3" key="1">
    <citation type="journal article" date="2018" name="Nat. Ecol. Evol.">
        <title>Pezizomycetes genomes reveal the molecular basis of ectomycorrhizal truffle lifestyle.</title>
        <authorList>
            <person name="Murat C."/>
            <person name="Payen T."/>
            <person name="Noel B."/>
            <person name="Kuo A."/>
            <person name="Morin E."/>
            <person name="Chen J."/>
            <person name="Kohler A."/>
            <person name="Krizsan K."/>
            <person name="Balestrini R."/>
            <person name="Da Silva C."/>
            <person name="Montanini B."/>
            <person name="Hainaut M."/>
            <person name="Levati E."/>
            <person name="Barry K.W."/>
            <person name="Belfiori B."/>
            <person name="Cichocki N."/>
            <person name="Clum A."/>
            <person name="Dockter R.B."/>
            <person name="Fauchery L."/>
            <person name="Guy J."/>
            <person name="Iotti M."/>
            <person name="Le Tacon F."/>
            <person name="Lindquist E.A."/>
            <person name="Lipzen A."/>
            <person name="Malagnac F."/>
            <person name="Mello A."/>
            <person name="Molinier V."/>
            <person name="Miyauchi S."/>
            <person name="Poulain J."/>
            <person name="Riccioni C."/>
            <person name="Rubini A."/>
            <person name="Sitrit Y."/>
            <person name="Splivallo R."/>
            <person name="Traeger S."/>
            <person name="Wang M."/>
            <person name="Zifcakova L."/>
            <person name="Wipf D."/>
            <person name="Zambonelli A."/>
            <person name="Paolocci F."/>
            <person name="Nowrousian M."/>
            <person name="Ottonello S."/>
            <person name="Baldrian P."/>
            <person name="Spatafora J.W."/>
            <person name="Henrissat B."/>
            <person name="Nagy L.G."/>
            <person name="Aury J.M."/>
            <person name="Wincker P."/>
            <person name="Grigoriev I.V."/>
            <person name="Bonfante P."/>
            <person name="Martin F.M."/>
        </authorList>
    </citation>
    <scope>NUCLEOTIDE SEQUENCE [LARGE SCALE GENOMIC DNA]</scope>
    <source>
        <strain evidence="2 3">RN42</strain>
    </source>
</reference>
<feature type="compositionally biased region" description="Polar residues" evidence="1">
    <location>
        <begin position="55"/>
        <end position="80"/>
    </location>
</feature>
<proteinExistence type="predicted"/>
<evidence type="ECO:0008006" key="4">
    <source>
        <dbReference type="Google" id="ProtNLM"/>
    </source>
</evidence>
<dbReference type="Proteomes" id="UP000275078">
    <property type="component" value="Unassembled WGS sequence"/>
</dbReference>
<dbReference type="EMBL" id="ML119669">
    <property type="protein sequence ID" value="RPA82752.1"/>
    <property type="molecule type" value="Genomic_DNA"/>
</dbReference>
<evidence type="ECO:0000256" key="1">
    <source>
        <dbReference type="SAM" id="MobiDB-lite"/>
    </source>
</evidence>
<dbReference type="AlphaFoldDB" id="A0A3N4I9L6"/>
<feature type="region of interest" description="Disordered" evidence="1">
    <location>
        <begin position="46"/>
        <end position="102"/>
    </location>
</feature>